<evidence type="ECO:0000313" key="7">
    <source>
        <dbReference type="EMBL" id="VWO94955.1"/>
    </source>
</evidence>
<sequence length="505" mass="59251">MGSTTRRPRVSKKGSKPSAPPKKASHRRPHKPVAPPPLVPLVPVPAHIQRAQAEDNDPDKYNTHNPFDPDIPLHDVTGQPQRLPRGVIACPTGGVVCARLLYPTPAEFSVMHAVKPTNRFGRARDPASSSSSSSSAPPASADATVAALVEQLKAGGLSPEDEIMLAQLKTLDMEGRFREQYHNAAEACERAEALHPLHRKLVRYRRARRDGALSHRDYAELKREVAGRRREERRAREEVEARRRAEEEARKRVEEEKRQRAEEERARAELEARRREEERLRAEEEARREAERREEEARRRAWEMEQQRVQWEAEYEQRRREEEERRRIAMVERERRDRSMIRRWTVEREQEELQARFEREVHEYQESIRRIREFEENQRVAKVLDDIRRYRVEAVASYESLWKKLRARQCPPQCFSFDNFPLPVFGKPDADKITPEVVAEFVLSPLRTDAHIKSDKNRVKDELLLWHPDKFRSVILPTVREVDQEKMVVPADNIIKILNDLYERL</sequence>
<name>A0A5K1JTG2_9APHY</name>
<dbReference type="PANTHER" id="PTHR15263:SF1">
    <property type="entry name" value="NF-KAPPA-B INHIBITOR-LIKE PROTEIN 1"/>
    <property type="match status" value="1"/>
</dbReference>
<gene>
    <name evidence="7" type="primary">G4N4Y2</name>
</gene>
<reference evidence="7" key="1">
    <citation type="submission" date="2019-10" db="EMBL/GenBank/DDBJ databases">
        <authorList>
            <person name="Nor Muhammad N."/>
        </authorList>
    </citation>
    <scope>NUCLEOTIDE SEQUENCE</scope>
</reference>
<proteinExistence type="predicted"/>
<dbReference type="PANTHER" id="PTHR15263">
    <property type="entry name" value="I-KAPPA-B-LIKE PROTEIN IKBL"/>
    <property type="match status" value="1"/>
</dbReference>
<dbReference type="InterPro" id="IPR038753">
    <property type="entry name" value="NFKBIL1"/>
</dbReference>
<protein>
    <submittedName>
        <fullName evidence="7">GATA type zinc finger protein Asd4</fullName>
    </submittedName>
</protein>
<evidence type="ECO:0000256" key="5">
    <source>
        <dbReference type="ARBA" id="ARBA00023242"/>
    </source>
</evidence>
<feature type="compositionally biased region" description="Pro residues" evidence="6">
    <location>
        <begin position="32"/>
        <end position="43"/>
    </location>
</feature>
<evidence type="ECO:0000256" key="4">
    <source>
        <dbReference type="ARBA" id="ARBA00023043"/>
    </source>
</evidence>
<evidence type="ECO:0000256" key="3">
    <source>
        <dbReference type="ARBA" id="ARBA00022737"/>
    </source>
</evidence>
<evidence type="ECO:0000256" key="6">
    <source>
        <dbReference type="SAM" id="MobiDB-lite"/>
    </source>
</evidence>
<organism evidence="7">
    <name type="scientific">Ganoderma boninense</name>
    <dbReference type="NCBI Taxonomy" id="34458"/>
    <lineage>
        <taxon>Eukaryota</taxon>
        <taxon>Fungi</taxon>
        <taxon>Dikarya</taxon>
        <taxon>Basidiomycota</taxon>
        <taxon>Agaricomycotina</taxon>
        <taxon>Agaricomycetes</taxon>
        <taxon>Polyporales</taxon>
        <taxon>Polyporaceae</taxon>
        <taxon>Ganoderma</taxon>
    </lineage>
</organism>
<dbReference type="GO" id="GO:0005634">
    <property type="term" value="C:nucleus"/>
    <property type="evidence" value="ECO:0007669"/>
    <property type="project" value="UniProtKB-SubCell"/>
</dbReference>
<dbReference type="EMBL" id="LR724372">
    <property type="protein sequence ID" value="VWO94955.1"/>
    <property type="molecule type" value="Genomic_DNA"/>
</dbReference>
<evidence type="ECO:0000256" key="1">
    <source>
        <dbReference type="ARBA" id="ARBA00004123"/>
    </source>
</evidence>
<feature type="region of interest" description="Disordered" evidence="6">
    <location>
        <begin position="225"/>
        <end position="265"/>
    </location>
</feature>
<comment type="subcellular location">
    <subcellularLocation>
        <location evidence="1">Nucleus</location>
    </subcellularLocation>
</comment>
<keyword evidence="4" id="KW-0040">ANK repeat</keyword>
<keyword evidence="3" id="KW-0677">Repeat</keyword>
<feature type="compositionally biased region" description="Basic residues" evidence="6">
    <location>
        <begin position="1"/>
        <end position="15"/>
    </location>
</feature>
<accession>A0A5K1JTG2</accession>
<dbReference type="GO" id="GO:0043124">
    <property type="term" value="P:negative regulation of canonical NF-kappaB signal transduction"/>
    <property type="evidence" value="ECO:0007669"/>
    <property type="project" value="InterPro"/>
</dbReference>
<feature type="region of interest" description="Disordered" evidence="6">
    <location>
        <begin position="1"/>
        <end position="78"/>
    </location>
</feature>
<evidence type="ECO:0000256" key="2">
    <source>
        <dbReference type="ARBA" id="ARBA00022553"/>
    </source>
</evidence>
<dbReference type="AlphaFoldDB" id="A0A5K1JTG2"/>
<keyword evidence="2" id="KW-0597">Phosphoprotein</keyword>
<keyword evidence="5" id="KW-0539">Nucleus</keyword>